<comment type="caution">
    <text evidence="1">The sequence shown here is derived from an EMBL/GenBank/DDBJ whole genome shotgun (WGS) entry which is preliminary data.</text>
</comment>
<dbReference type="RefSeq" id="WP_380716598.1">
    <property type="nucleotide sequence ID" value="NZ_JBHSGI010000004.1"/>
</dbReference>
<evidence type="ECO:0000313" key="2">
    <source>
        <dbReference type="Proteomes" id="UP001595973"/>
    </source>
</evidence>
<dbReference type="Pfam" id="PF11149">
    <property type="entry name" value="DUF2924"/>
    <property type="match status" value="1"/>
</dbReference>
<organism evidence="1 2">
    <name type="scientific">Seohaeicola nanhaiensis</name>
    <dbReference type="NCBI Taxonomy" id="1387282"/>
    <lineage>
        <taxon>Bacteria</taxon>
        <taxon>Pseudomonadati</taxon>
        <taxon>Pseudomonadota</taxon>
        <taxon>Alphaproteobacteria</taxon>
        <taxon>Rhodobacterales</taxon>
        <taxon>Roseobacteraceae</taxon>
        <taxon>Seohaeicola</taxon>
    </lineage>
</organism>
<dbReference type="InterPro" id="IPR021322">
    <property type="entry name" value="DUF2924"/>
</dbReference>
<dbReference type="EMBL" id="JBHSGI010000004">
    <property type="protein sequence ID" value="MFC4668325.1"/>
    <property type="molecule type" value="Genomic_DNA"/>
</dbReference>
<dbReference type="Proteomes" id="UP001595973">
    <property type="component" value="Unassembled WGS sequence"/>
</dbReference>
<gene>
    <name evidence="1" type="ORF">ACFO5X_07145</name>
</gene>
<accession>A0ABV9KDS7</accession>
<proteinExistence type="predicted"/>
<keyword evidence="2" id="KW-1185">Reference proteome</keyword>
<evidence type="ECO:0000313" key="1">
    <source>
        <dbReference type="EMBL" id="MFC4668325.1"/>
    </source>
</evidence>
<name>A0ABV9KDS7_9RHOB</name>
<reference evidence="2" key="1">
    <citation type="journal article" date="2019" name="Int. J. Syst. Evol. Microbiol.">
        <title>The Global Catalogue of Microorganisms (GCM) 10K type strain sequencing project: providing services to taxonomists for standard genome sequencing and annotation.</title>
        <authorList>
            <consortium name="The Broad Institute Genomics Platform"/>
            <consortium name="The Broad Institute Genome Sequencing Center for Infectious Disease"/>
            <person name="Wu L."/>
            <person name="Ma J."/>
        </authorList>
    </citation>
    <scope>NUCLEOTIDE SEQUENCE [LARGE SCALE GENOMIC DNA]</scope>
    <source>
        <strain evidence="2">CGMCC 4.7283</strain>
    </source>
</reference>
<sequence>MSKASEIEAEVEALAGLGLDALRESWRVRIGPPPKLKSADLLRQLLAWHLQAHHHGGLDHDTRRKLGGRGPTVREGCNLGAGAILRRDWQGQRIEVVVEPDGFRWDGTLWSSLSAIARTATGTRWNGPRFFGLRDPAA</sequence>
<protein>
    <submittedName>
        <fullName evidence="1">DUF2924 domain-containing protein</fullName>
    </submittedName>
</protein>